<dbReference type="CDD" id="cd18617">
    <property type="entry name" value="GH43_XynB-like"/>
    <property type="match status" value="1"/>
</dbReference>
<dbReference type="InterPro" id="IPR006710">
    <property type="entry name" value="Glyco_hydro_43"/>
</dbReference>
<dbReference type="InterPro" id="IPR023296">
    <property type="entry name" value="Glyco_hydro_beta-prop_sf"/>
</dbReference>
<dbReference type="EMBL" id="JBGBPY010000001">
    <property type="protein sequence ID" value="MEY2181595.1"/>
    <property type="molecule type" value="Genomic_DNA"/>
</dbReference>
<evidence type="ECO:0000256" key="1">
    <source>
        <dbReference type="ARBA" id="ARBA00009865"/>
    </source>
</evidence>
<accession>A0ABV4ANQ7</accession>
<feature type="chain" id="PRO_5047105066" evidence="5">
    <location>
        <begin position="20"/>
        <end position="565"/>
    </location>
</feature>
<keyword evidence="8" id="KW-1185">Reference proteome</keyword>
<feature type="signal peptide" evidence="5">
    <location>
        <begin position="1"/>
        <end position="19"/>
    </location>
</feature>
<dbReference type="PANTHER" id="PTHR42812">
    <property type="entry name" value="BETA-XYLOSIDASE"/>
    <property type="match status" value="1"/>
</dbReference>
<dbReference type="Pfam" id="PF17851">
    <property type="entry name" value="GH43_C2"/>
    <property type="match status" value="1"/>
</dbReference>
<dbReference type="Gene3D" id="2.115.10.20">
    <property type="entry name" value="Glycosyl hydrolase domain, family 43"/>
    <property type="match status" value="1"/>
</dbReference>
<dbReference type="Gene3D" id="2.60.120.200">
    <property type="match status" value="1"/>
</dbReference>
<keyword evidence="2 4" id="KW-0378">Hydrolase</keyword>
<keyword evidence="3 4" id="KW-0326">Glycosidase</keyword>
<keyword evidence="5" id="KW-0732">Signal</keyword>
<dbReference type="InterPro" id="IPR013320">
    <property type="entry name" value="ConA-like_dom_sf"/>
</dbReference>
<reference evidence="7 8" key="1">
    <citation type="submission" date="2024-07" db="EMBL/GenBank/DDBJ databases">
        <title>Molecular mechanisms and environmental adaptations of flagellar loss and biofilm growth of Rhodanobacter under environmental stress.</title>
        <authorList>
            <person name="Chen M."/>
        </authorList>
    </citation>
    <scope>NUCLEOTIDE SEQUENCE [LARGE SCALE GENOMIC DNA]</scope>
    <source>
        <strain evidence="7 8">RS22</strain>
    </source>
</reference>
<evidence type="ECO:0000313" key="8">
    <source>
        <dbReference type="Proteomes" id="UP001562159"/>
    </source>
</evidence>
<evidence type="ECO:0000313" key="7">
    <source>
        <dbReference type="EMBL" id="MEY2181595.1"/>
    </source>
</evidence>
<sequence length="565" mass="61932">MKRFVLGTLCALLCQMAAASVVVKDISYHGDDGGPVPSPTQYRNPVLAGFYPDPSVIRVGDDFYLVNSTFGYFPGLPVFRSRDLVDWTQLGNAIDQPGQINYGHGELTGGLFAASISHHGDTFYITNTCFYCDKGNFLITAKNPAGPWSNPIWLGFEGIDPSLFFDQDGTAWVVNNGMPEGEPRYEGHRAIWIQQFDLASMKLVGPRKVLVDGGAKPATQPQYVEGPHLFRRGGYYYLNTAEGGTGEQHAEMIYRSRKVAGPYVPWDGNPILTQRDLAPGRPHPVTSTGHAQLVELKDGSWWAVFLGTLPYRGNQYNLGRETFLLPVTWHDGWPVILPHGKSVPMVAQRPDLPRESQAIPTSGPFHWSERFRAPTLPMQWMTIHAPHQSWYATGREGLRIQPSAVPLGDDTSGQPAYVAHRLQHHRATIDARFDVRGMRLGEQAGLAMLQNETHFYAAGVVRHASGDVLALFRRAGKEDPLAGVELSHANLPGGVTTVSIRLKVDGPQLDVFYAVNEGSWHVLQHGLDASLLSAATAGGFTGVTFGPYAYQQPVHGSDSQKAVGD</sequence>
<feature type="domain" description="Beta-xylosidase C-terminal Concanavalin A-like" evidence="6">
    <location>
        <begin position="369"/>
        <end position="552"/>
    </location>
</feature>
<dbReference type="Proteomes" id="UP001562159">
    <property type="component" value="Unassembled WGS sequence"/>
</dbReference>
<evidence type="ECO:0000256" key="4">
    <source>
        <dbReference type="RuleBase" id="RU361187"/>
    </source>
</evidence>
<organism evidence="7 8">
    <name type="scientific">Rhodanobacter humi</name>
    <dbReference type="NCBI Taxonomy" id="1888173"/>
    <lineage>
        <taxon>Bacteria</taxon>
        <taxon>Pseudomonadati</taxon>
        <taxon>Pseudomonadota</taxon>
        <taxon>Gammaproteobacteria</taxon>
        <taxon>Lysobacterales</taxon>
        <taxon>Rhodanobacteraceae</taxon>
        <taxon>Rhodanobacter</taxon>
    </lineage>
</organism>
<gene>
    <name evidence="7" type="ORF">AB7878_04130</name>
</gene>
<evidence type="ECO:0000259" key="6">
    <source>
        <dbReference type="Pfam" id="PF17851"/>
    </source>
</evidence>
<evidence type="ECO:0000256" key="3">
    <source>
        <dbReference type="ARBA" id="ARBA00023295"/>
    </source>
</evidence>
<dbReference type="GO" id="GO:0016787">
    <property type="term" value="F:hydrolase activity"/>
    <property type="evidence" value="ECO:0007669"/>
    <property type="project" value="UniProtKB-KW"/>
</dbReference>
<evidence type="ECO:0000256" key="5">
    <source>
        <dbReference type="SAM" id="SignalP"/>
    </source>
</evidence>
<dbReference type="PANTHER" id="PTHR42812:SF12">
    <property type="entry name" value="BETA-XYLOSIDASE-RELATED"/>
    <property type="match status" value="1"/>
</dbReference>
<protein>
    <submittedName>
        <fullName evidence="7">Glycoside hydrolase family 43 protein</fullName>
    </submittedName>
</protein>
<comment type="caution">
    <text evidence="7">The sequence shown here is derived from an EMBL/GenBank/DDBJ whole genome shotgun (WGS) entry which is preliminary data.</text>
</comment>
<comment type="similarity">
    <text evidence="1 4">Belongs to the glycosyl hydrolase 43 family.</text>
</comment>
<proteinExistence type="inferred from homology"/>
<dbReference type="InterPro" id="IPR041542">
    <property type="entry name" value="GH43_C2"/>
</dbReference>
<dbReference type="SUPFAM" id="SSF49899">
    <property type="entry name" value="Concanavalin A-like lectins/glucanases"/>
    <property type="match status" value="1"/>
</dbReference>
<evidence type="ECO:0000256" key="2">
    <source>
        <dbReference type="ARBA" id="ARBA00022801"/>
    </source>
</evidence>
<dbReference type="InterPro" id="IPR051795">
    <property type="entry name" value="Glycosyl_Hydrlase_43"/>
</dbReference>
<dbReference type="SUPFAM" id="SSF75005">
    <property type="entry name" value="Arabinanase/levansucrase/invertase"/>
    <property type="match status" value="1"/>
</dbReference>
<dbReference type="Pfam" id="PF04616">
    <property type="entry name" value="Glyco_hydro_43"/>
    <property type="match status" value="1"/>
</dbReference>
<name>A0ABV4ANQ7_9GAMM</name>